<dbReference type="Proteomes" id="UP000433309">
    <property type="component" value="Unassembled WGS sequence"/>
</dbReference>
<dbReference type="Gene3D" id="1.10.287.130">
    <property type="match status" value="1"/>
</dbReference>
<evidence type="ECO:0000256" key="1">
    <source>
        <dbReference type="ARBA" id="ARBA00000085"/>
    </source>
</evidence>
<feature type="transmembrane region" description="Helical" evidence="15">
    <location>
        <begin position="155"/>
        <end position="175"/>
    </location>
</feature>
<dbReference type="SUPFAM" id="SSF47384">
    <property type="entry name" value="Homodimeric domain of signal transducing histidine kinase"/>
    <property type="match status" value="1"/>
</dbReference>
<dbReference type="Gene3D" id="3.30.565.10">
    <property type="entry name" value="Histidine kinase-like ATPase, C-terminal domain"/>
    <property type="match status" value="1"/>
</dbReference>
<keyword evidence="7" id="KW-0808">Transferase</keyword>
<dbReference type="AlphaFoldDB" id="A0A6I2L018"/>
<keyword evidence="5" id="KW-0997">Cell inner membrane</keyword>
<dbReference type="Pfam" id="PF02518">
    <property type="entry name" value="HATPase_c"/>
    <property type="match status" value="1"/>
</dbReference>
<evidence type="ECO:0000256" key="3">
    <source>
        <dbReference type="ARBA" id="ARBA00012438"/>
    </source>
</evidence>
<keyword evidence="6" id="KW-0597">Phosphoprotein</keyword>
<evidence type="ECO:0000259" key="17">
    <source>
        <dbReference type="PROSITE" id="PS50885"/>
    </source>
</evidence>
<evidence type="ECO:0000256" key="9">
    <source>
        <dbReference type="ARBA" id="ARBA00022741"/>
    </source>
</evidence>
<dbReference type="Pfam" id="PF00512">
    <property type="entry name" value="HisKA"/>
    <property type="match status" value="1"/>
</dbReference>
<dbReference type="EC" id="2.7.13.3" evidence="3"/>
<keyword evidence="12 15" id="KW-1133">Transmembrane helix</keyword>
<feature type="domain" description="Histidine kinase" evidence="16">
    <location>
        <begin position="235"/>
        <end position="433"/>
    </location>
</feature>
<keyword evidence="8 15" id="KW-0812">Transmembrane</keyword>
<evidence type="ECO:0000313" key="18">
    <source>
        <dbReference type="EMBL" id="MRW89866.1"/>
    </source>
</evidence>
<dbReference type="SMART" id="SM00304">
    <property type="entry name" value="HAMP"/>
    <property type="match status" value="1"/>
</dbReference>
<evidence type="ECO:0000256" key="2">
    <source>
        <dbReference type="ARBA" id="ARBA00004429"/>
    </source>
</evidence>
<name>A0A6I2L018_9BURK</name>
<evidence type="ECO:0000256" key="5">
    <source>
        <dbReference type="ARBA" id="ARBA00022519"/>
    </source>
</evidence>
<keyword evidence="4" id="KW-1003">Cell membrane</keyword>
<dbReference type="InterPro" id="IPR004358">
    <property type="entry name" value="Sig_transdc_His_kin-like_C"/>
</dbReference>
<dbReference type="PANTHER" id="PTHR44936">
    <property type="entry name" value="SENSOR PROTEIN CREC"/>
    <property type="match status" value="1"/>
</dbReference>
<dbReference type="SUPFAM" id="SSF55874">
    <property type="entry name" value="ATPase domain of HSP90 chaperone/DNA topoisomerase II/histidine kinase"/>
    <property type="match status" value="1"/>
</dbReference>
<dbReference type="CDD" id="cd00075">
    <property type="entry name" value="HATPase"/>
    <property type="match status" value="1"/>
</dbReference>
<evidence type="ECO:0000256" key="8">
    <source>
        <dbReference type="ARBA" id="ARBA00022692"/>
    </source>
</evidence>
<comment type="catalytic activity">
    <reaction evidence="1">
        <text>ATP + protein L-histidine = ADP + protein N-phospho-L-histidine.</text>
        <dbReference type="EC" id="2.7.13.3"/>
    </reaction>
</comment>
<keyword evidence="11" id="KW-0067">ATP-binding</keyword>
<evidence type="ECO:0000256" key="12">
    <source>
        <dbReference type="ARBA" id="ARBA00022989"/>
    </source>
</evidence>
<dbReference type="InterPro" id="IPR003661">
    <property type="entry name" value="HisK_dim/P_dom"/>
</dbReference>
<dbReference type="InterPro" id="IPR036890">
    <property type="entry name" value="HATPase_C_sf"/>
</dbReference>
<evidence type="ECO:0000256" key="14">
    <source>
        <dbReference type="ARBA" id="ARBA00023136"/>
    </source>
</evidence>
<evidence type="ECO:0000256" key="15">
    <source>
        <dbReference type="SAM" id="Phobius"/>
    </source>
</evidence>
<dbReference type="CDD" id="cd00082">
    <property type="entry name" value="HisKA"/>
    <property type="match status" value="1"/>
</dbReference>
<evidence type="ECO:0000256" key="11">
    <source>
        <dbReference type="ARBA" id="ARBA00022840"/>
    </source>
</evidence>
<organism evidence="18 19">
    <name type="scientific">Duganella guangzhouensis</name>
    <dbReference type="NCBI Taxonomy" id="2666084"/>
    <lineage>
        <taxon>Bacteria</taxon>
        <taxon>Pseudomonadati</taxon>
        <taxon>Pseudomonadota</taxon>
        <taxon>Betaproteobacteria</taxon>
        <taxon>Burkholderiales</taxon>
        <taxon>Oxalobacteraceae</taxon>
        <taxon>Telluria group</taxon>
        <taxon>Duganella</taxon>
    </lineage>
</organism>
<evidence type="ECO:0000256" key="4">
    <source>
        <dbReference type="ARBA" id="ARBA00022475"/>
    </source>
</evidence>
<keyword evidence="19" id="KW-1185">Reference proteome</keyword>
<keyword evidence="9" id="KW-0547">Nucleotide-binding</keyword>
<dbReference type="InterPro" id="IPR005467">
    <property type="entry name" value="His_kinase_dom"/>
</dbReference>
<gene>
    <name evidence="18" type="ORF">GJ699_07710</name>
</gene>
<evidence type="ECO:0000256" key="7">
    <source>
        <dbReference type="ARBA" id="ARBA00022679"/>
    </source>
</evidence>
<dbReference type="SMART" id="SM00387">
    <property type="entry name" value="HATPase_c"/>
    <property type="match status" value="1"/>
</dbReference>
<dbReference type="EMBL" id="WKJK01000003">
    <property type="protein sequence ID" value="MRW89866.1"/>
    <property type="molecule type" value="Genomic_DNA"/>
</dbReference>
<dbReference type="SMART" id="SM00388">
    <property type="entry name" value="HisKA"/>
    <property type="match status" value="1"/>
</dbReference>
<dbReference type="PROSITE" id="PS50885">
    <property type="entry name" value="HAMP"/>
    <property type="match status" value="1"/>
</dbReference>
<dbReference type="InterPro" id="IPR003660">
    <property type="entry name" value="HAMP_dom"/>
</dbReference>
<dbReference type="PANTHER" id="PTHR44936:SF5">
    <property type="entry name" value="SENSOR HISTIDINE KINASE ENVZ"/>
    <property type="match status" value="1"/>
</dbReference>
<protein>
    <recommendedName>
        <fullName evidence="3">histidine kinase</fullName>
        <ecNumber evidence="3">2.7.13.3</ecNumber>
    </recommendedName>
</protein>
<evidence type="ECO:0000259" key="16">
    <source>
        <dbReference type="PROSITE" id="PS50109"/>
    </source>
</evidence>
<keyword evidence="13" id="KW-0902">Two-component regulatory system</keyword>
<evidence type="ECO:0000313" key="19">
    <source>
        <dbReference type="Proteomes" id="UP000433309"/>
    </source>
</evidence>
<dbReference type="InterPro" id="IPR036097">
    <property type="entry name" value="HisK_dim/P_sf"/>
</dbReference>
<evidence type="ECO:0000256" key="13">
    <source>
        <dbReference type="ARBA" id="ARBA00023012"/>
    </source>
</evidence>
<comment type="subcellular location">
    <subcellularLocation>
        <location evidence="2">Cell inner membrane</location>
        <topology evidence="2">Multi-pass membrane protein</topology>
    </subcellularLocation>
</comment>
<feature type="domain" description="HAMP" evidence="17">
    <location>
        <begin position="175"/>
        <end position="227"/>
    </location>
</feature>
<evidence type="ECO:0000256" key="10">
    <source>
        <dbReference type="ARBA" id="ARBA00022777"/>
    </source>
</evidence>
<dbReference type="PROSITE" id="PS50109">
    <property type="entry name" value="HIS_KIN"/>
    <property type="match status" value="1"/>
</dbReference>
<dbReference type="Pfam" id="PF00672">
    <property type="entry name" value="HAMP"/>
    <property type="match status" value="1"/>
</dbReference>
<feature type="transmembrane region" description="Helical" evidence="15">
    <location>
        <begin position="12"/>
        <end position="36"/>
    </location>
</feature>
<accession>A0A6I2L018</accession>
<evidence type="ECO:0000256" key="6">
    <source>
        <dbReference type="ARBA" id="ARBA00022553"/>
    </source>
</evidence>
<dbReference type="PRINTS" id="PR00344">
    <property type="entry name" value="BCTRLSENSOR"/>
</dbReference>
<dbReference type="InterPro" id="IPR050980">
    <property type="entry name" value="2C_sensor_his_kinase"/>
</dbReference>
<dbReference type="GO" id="GO:0005886">
    <property type="term" value="C:plasma membrane"/>
    <property type="evidence" value="ECO:0007669"/>
    <property type="project" value="UniProtKB-SubCell"/>
</dbReference>
<dbReference type="CDD" id="cd06225">
    <property type="entry name" value="HAMP"/>
    <property type="match status" value="1"/>
</dbReference>
<dbReference type="GO" id="GO:0000155">
    <property type="term" value="F:phosphorelay sensor kinase activity"/>
    <property type="evidence" value="ECO:0007669"/>
    <property type="project" value="InterPro"/>
</dbReference>
<dbReference type="GO" id="GO:0005524">
    <property type="term" value="F:ATP binding"/>
    <property type="evidence" value="ECO:0007669"/>
    <property type="project" value="UniProtKB-KW"/>
</dbReference>
<keyword evidence="10" id="KW-0418">Kinase</keyword>
<dbReference type="InterPro" id="IPR003594">
    <property type="entry name" value="HATPase_dom"/>
</dbReference>
<reference evidence="18 19" key="1">
    <citation type="submission" date="2019-11" db="EMBL/GenBank/DDBJ databases">
        <title>Novel species isolated from a subtropical stream in China.</title>
        <authorList>
            <person name="Lu H."/>
        </authorList>
    </citation>
    <scope>NUCLEOTIDE SEQUENCE [LARGE SCALE GENOMIC DNA]</scope>
    <source>
        <strain evidence="18 19">FT80W</strain>
    </source>
</reference>
<sequence>MRLMPSLFASTLGQILLINACASLLTFFLFVAMLFFPANPPWPWQPTYRITSVVRVLQHIPEEQRATVAASQDQAGISFRLTAAPVPCTLTSGATVELSKAFAADLPDGPTPSVHGCDASDPDRNIQLLAPIGHYWLEVRMDATGLHPPGFKLPIIAALTFLCAGVIGMSAWALARVIRPLARLADKADAFGRDMDVITISEQGPDEIRRVARAFNIMQERIALTLRNRTRMLAAISHDLRTPLTRMRLQLDTNHSDTMRDKLRKDLDLMQSMVVSALGFLRTGAEQEHKEWLDLGALIATLCDEYEEGGAAISYHGPPQIRCFCRPDAIQRVFSNLIDNALRFGHTVQVMATVGAEHIVVAVCDDGPGIPAARRADVLEPFVMLDPARGGRSGNVGLGLAIVRDIVQSHGGSLALGDRAPHGLQVSVTLPRQ</sequence>
<proteinExistence type="predicted"/>
<keyword evidence="14 15" id="KW-0472">Membrane</keyword>
<comment type="caution">
    <text evidence="18">The sequence shown here is derived from an EMBL/GenBank/DDBJ whole genome shotgun (WGS) entry which is preliminary data.</text>
</comment>